<keyword evidence="7" id="KW-1185">Reference proteome</keyword>
<keyword evidence="1 3" id="KW-0732">Signal</keyword>
<dbReference type="AlphaFoldDB" id="A0A387AQC9"/>
<protein>
    <recommendedName>
        <fullName evidence="8">Peptidase C39-like domain-containing protein</fullName>
    </recommendedName>
</protein>
<feature type="compositionally biased region" description="Polar residues" evidence="2">
    <location>
        <begin position="27"/>
        <end position="42"/>
    </location>
</feature>
<dbReference type="InterPro" id="IPR025987">
    <property type="entry name" value="GW_dom"/>
</dbReference>
<evidence type="ECO:0000256" key="3">
    <source>
        <dbReference type="SAM" id="SignalP"/>
    </source>
</evidence>
<dbReference type="InterPro" id="IPR039564">
    <property type="entry name" value="Peptidase_C39-like"/>
</dbReference>
<dbReference type="Pfam" id="PF13529">
    <property type="entry name" value="Peptidase_C39_2"/>
    <property type="match status" value="1"/>
</dbReference>
<evidence type="ECO:0000313" key="7">
    <source>
        <dbReference type="Proteomes" id="UP000272003"/>
    </source>
</evidence>
<feature type="signal peptide" evidence="3">
    <location>
        <begin position="1"/>
        <end position="28"/>
    </location>
</feature>
<dbReference type="SUPFAM" id="SSF82057">
    <property type="entry name" value="Prokaryotic SH3-related domain"/>
    <property type="match status" value="1"/>
</dbReference>
<gene>
    <name evidence="6" type="ORF">D7I45_01205</name>
</gene>
<feature type="region of interest" description="Disordered" evidence="2">
    <location>
        <begin position="25"/>
        <end position="113"/>
    </location>
</feature>
<name>A0A387AQC9_9LACO</name>
<feature type="domain" description="GW" evidence="4">
    <location>
        <begin position="126"/>
        <end position="196"/>
    </location>
</feature>
<evidence type="ECO:0000259" key="5">
    <source>
        <dbReference type="Pfam" id="PF13529"/>
    </source>
</evidence>
<dbReference type="Gene3D" id="2.30.30.170">
    <property type="match status" value="1"/>
</dbReference>
<dbReference type="PANTHER" id="PTHR37806:SF1">
    <property type="entry name" value="PEPTIDASE C39-LIKE DOMAIN-CONTAINING PROTEIN"/>
    <property type="match status" value="1"/>
</dbReference>
<dbReference type="Gene3D" id="3.90.70.10">
    <property type="entry name" value="Cysteine proteinases"/>
    <property type="match status" value="1"/>
</dbReference>
<dbReference type="Proteomes" id="UP000272003">
    <property type="component" value="Chromosome"/>
</dbReference>
<dbReference type="InterPro" id="IPR038200">
    <property type="entry name" value="GW_dom_sf"/>
</dbReference>
<dbReference type="KEGG" id="abom:D7I45_01205"/>
<evidence type="ECO:0008006" key="8">
    <source>
        <dbReference type="Google" id="ProtNLM"/>
    </source>
</evidence>
<organism evidence="6 7">
    <name type="scientific">Apilactobacillus bombintestini</name>
    <dbReference type="NCBI Taxonomy" id="2419772"/>
    <lineage>
        <taxon>Bacteria</taxon>
        <taxon>Bacillati</taxon>
        <taxon>Bacillota</taxon>
        <taxon>Bacilli</taxon>
        <taxon>Lactobacillales</taxon>
        <taxon>Lactobacillaceae</taxon>
        <taxon>Apilactobacillus</taxon>
    </lineage>
</organism>
<feature type="compositionally biased region" description="Low complexity" evidence="2">
    <location>
        <begin position="43"/>
        <end position="94"/>
    </location>
</feature>
<sequence length="383" mass="43384">MKKMLSSLGLVMLFGATAVALGGQPANAETTNQDNQKTEQPAQQSSGQNNSQQGQTSNSANNQNSSNNNNQNNNSQNQQQQQSDNKSDQQNQQPTPQPQPKPAPAPAPKPAKHIAHASYRIRSARKYNARVIRSNNMRLFSKAYNPSAKYLGKPQLKGQLVQVIRVARSRKTKHSVKRTYYQISYRGQIRGWVNAIYLRKTRVYEIPFTYTSQHFPFNAPNGCEATALKMALSAKNVGLNQGVDEFLRVMPRSSYDYNEGFVGNPYAVNHTEQDWTIYPRALARFGRQFRKYVYNITGASKMKIIREVRHGNPVIAATGYRMRKATGHTLVVVGYKHGYFKMADPSSWRGTFKHANNLPVFWVSTRQFMRIYNHEGRKAVLVH</sequence>
<reference evidence="6 7" key="1">
    <citation type="submission" date="2018-09" db="EMBL/GenBank/DDBJ databases">
        <title>Genome sequencing of strain BHWM-4.</title>
        <authorList>
            <person name="Heo J."/>
            <person name="Kim S.-J."/>
            <person name="Kwon S.-W."/>
        </authorList>
    </citation>
    <scope>NUCLEOTIDE SEQUENCE [LARGE SCALE GENOMIC DNA]</scope>
    <source>
        <strain evidence="6 7">BHWM-4</strain>
    </source>
</reference>
<feature type="compositionally biased region" description="Pro residues" evidence="2">
    <location>
        <begin position="95"/>
        <end position="109"/>
    </location>
</feature>
<evidence type="ECO:0000259" key="4">
    <source>
        <dbReference type="Pfam" id="PF13457"/>
    </source>
</evidence>
<evidence type="ECO:0000256" key="1">
    <source>
        <dbReference type="ARBA" id="ARBA00022729"/>
    </source>
</evidence>
<proteinExistence type="predicted"/>
<feature type="domain" description="Peptidase C39-like" evidence="5">
    <location>
        <begin position="208"/>
        <end position="345"/>
    </location>
</feature>
<feature type="chain" id="PRO_5017336068" description="Peptidase C39-like domain-containing protein" evidence="3">
    <location>
        <begin position="29"/>
        <end position="383"/>
    </location>
</feature>
<accession>A0A387AQC9</accession>
<evidence type="ECO:0000256" key="2">
    <source>
        <dbReference type="SAM" id="MobiDB-lite"/>
    </source>
</evidence>
<dbReference type="RefSeq" id="WP_120783977.1">
    <property type="nucleotide sequence ID" value="NZ_CP032626.1"/>
</dbReference>
<evidence type="ECO:0000313" key="6">
    <source>
        <dbReference type="EMBL" id="AYF92203.1"/>
    </source>
</evidence>
<dbReference type="Pfam" id="PF13457">
    <property type="entry name" value="GW"/>
    <property type="match status" value="1"/>
</dbReference>
<dbReference type="OrthoDB" id="1654093at2"/>
<dbReference type="PANTHER" id="PTHR37806">
    <property type="entry name" value="LMO0724 PROTEIN"/>
    <property type="match status" value="1"/>
</dbReference>
<dbReference type="EMBL" id="CP032626">
    <property type="protein sequence ID" value="AYF92203.1"/>
    <property type="molecule type" value="Genomic_DNA"/>
</dbReference>